<sequence length="107" mass="11450">MSRGPLGGSGAAARQVLLIFPSRTRCSISTSSPPSFFHQLSFYREYYPEMRTAAHIPASALRTSSHGRAGGRAERRGKCGWVGKCSSELKKGNRALGAPLLCSSPPL</sequence>
<comment type="caution">
    <text evidence="1">The sequence shown here is derived from an EMBL/GenBank/DDBJ whole genome shotgun (WGS) entry which is preliminary data.</text>
</comment>
<dbReference type="AlphaFoldDB" id="A0A5B7EQL5"/>
<dbReference type="Proteomes" id="UP000324222">
    <property type="component" value="Unassembled WGS sequence"/>
</dbReference>
<reference evidence="1 2" key="1">
    <citation type="submission" date="2019-05" db="EMBL/GenBank/DDBJ databases">
        <title>Another draft genome of Portunus trituberculatus and its Hox gene families provides insights of decapod evolution.</title>
        <authorList>
            <person name="Jeong J.-H."/>
            <person name="Song I."/>
            <person name="Kim S."/>
            <person name="Choi T."/>
            <person name="Kim D."/>
            <person name="Ryu S."/>
            <person name="Kim W."/>
        </authorList>
    </citation>
    <scope>NUCLEOTIDE SEQUENCE [LARGE SCALE GENOMIC DNA]</scope>
    <source>
        <tissue evidence="1">Muscle</tissue>
    </source>
</reference>
<organism evidence="1 2">
    <name type="scientific">Portunus trituberculatus</name>
    <name type="common">Swimming crab</name>
    <name type="synonym">Neptunus trituberculatus</name>
    <dbReference type="NCBI Taxonomy" id="210409"/>
    <lineage>
        <taxon>Eukaryota</taxon>
        <taxon>Metazoa</taxon>
        <taxon>Ecdysozoa</taxon>
        <taxon>Arthropoda</taxon>
        <taxon>Crustacea</taxon>
        <taxon>Multicrustacea</taxon>
        <taxon>Malacostraca</taxon>
        <taxon>Eumalacostraca</taxon>
        <taxon>Eucarida</taxon>
        <taxon>Decapoda</taxon>
        <taxon>Pleocyemata</taxon>
        <taxon>Brachyura</taxon>
        <taxon>Eubrachyura</taxon>
        <taxon>Portunoidea</taxon>
        <taxon>Portunidae</taxon>
        <taxon>Portuninae</taxon>
        <taxon>Portunus</taxon>
    </lineage>
</organism>
<proteinExistence type="predicted"/>
<evidence type="ECO:0000313" key="1">
    <source>
        <dbReference type="EMBL" id="MPC35675.1"/>
    </source>
</evidence>
<gene>
    <name evidence="1" type="ORF">E2C01_029104</name>
</gene>
<dbReference type="EMBL" id="VSRR010003323">
    <property type="protein sequence ID" value="MPC35675.1"/>
    <property type="molecule type" value="Genomic_DNA"/>
</dbReference>
<evidence type="ECO:0000313" key="2">
    <source>
        <dbReference type="Proteomes" id="UP000324222"/>
    </source>
</evidence>
<protein>
    <submittedName>
        <fullName evidence="1">Uncharacterized protein</fullName>
    </submittedName>
</protein>
<name>A0A5B7EQL5_PORTR</name>
<keyword evidence="2" id="KW-1185">Reference proteome</keyword>
<accession>A0A5B7EQL5</accession>